<dbReference type="InterPro" id="IPR035979">
    <property type="entry name" value="RBD_domain_sf"/>
</dbReference>
<evidence type="ECO:0000256" key="1">
    <source>
        <dbReference type="ARBA" id="ARBA00022884"/>
    </source>
</evidence>
<protein>
    <recommendedName>
        <fullName evidence="4">RRM domain-containing protein</fullName>
    </recommendedName>
</protein>
<feature type="domain" description="RRM" evidence="4">
    <location>
        <begin position="87"/>
        <end position="158"/>
    </location>
</feature>
<feature type="domain" description="RRM" evidence="4">
    <location>
        <begin position="3"/>
        <end position="73"/>
    </location>
</feature>
<dbReference type="EMBL" id="OV121137">
    <property type="protein sequence ID" value="CAH0559158.1"/>
    <property type="molecule type" value="Genomic_DNA"/>
</dbReference>
<organism evidence="5 6">
    <name type="scientific">Brassicogethes aeneus</name>
    <name type="common">Rape pollen beetle</name>
    <name type="synonym">Meligethes aeneus</name>
    <dbReference type="NCBI Taxonomy" id="1431903"/>
    <lineage>
        <taxon>Eukaryota</taxon>
        <taxon>Metazoa</taxon>
        <taxon>Ecdysozoa</taxon>
        <taxon>Arthropoda</taxon>
        <taxon>Hexapoda</taxon>
        <taxon>Insecta</taxon>
        <taxon>Pterygota</taxon>
        <taxon>Neoptera</taxon>
        <taxon>Endopterygota</taxon>
        <taxon>Coleoptera</taxon>
        <taxon>Polyphaga</taxon>
        <taxon>Cucujiformia</taxon>
        <taxon>Nitidulidae</taxon>
        <taxon>Meligethinae</taxon>
        <taxon>Brassicogethes</taxon>
    </lineage>
</organism>
<dbReference type="InterPro" id="IPR050374">
    <property type="entry name" value="RRT5_SRSF_SR"/>
</dbReference>
<dbReference type="SUPFAM" id="SSF54928">
    <property type="entry name" value="RNA-binding domain, RBD"/>
    <property type="match status" value="1"/>
</dbReference>
<dbReference type="AlphaFoldDB" id="A0A9P0BAZ3"/>
<dbReference type="OrthoDB" id="1099063at2759"/>
<proteinExistence type="predicted"/>
<dbReference type="GO" id="GO:0005634">
    <property type="term" value="C:nucleus"/>
    <property type="evidence" value="ECO:0007669"/>
    <property type="project" value="TreeGrafter"/>
</dbReference>
<dbReference type="SMART" id="SM00360">
    <property type="entry name" value="RRM"/>
    <property type="match status" value="2"/>
</dbReference>
<dbReference type="PANTHER" id="PTHR23003:SF51">
    <property type="entry name" value="SERINE-ARGININE PROTEIN 55"/>
    <property type="match status" value="1"/>
</dbReference>
<name>A0A9P0BAZ3_BRAAE</name>
<evidence type="ECO:0000259" key="4">
    <source>
        <dbReference type="PROSITE" id="PS50102"/>
    </source>
</evidence>
<dbReference type="GO" id="GO:0005737">
    <property type="term" value="C:cytoplasm"/>
    <property type="evidence" value="ECO:0007669"/>
    <property type="project" value="TreeGrafter"/>
</dbReference>
<dbReference type="PANTHER" id="PTHR23003">
    <property type="entry name" value="RNA RECOGNITION MOTIF RRM DOMAIN CONTAINING PROTEIN"/>
    <property type="match status" value="1"/>
</dbReference>
<dbReference type="GO" id="GO:0003729">
    <property type="term" value="F:mRNA binding"/>
    <property type="evidence" value="ECO:0007669"/>
    <property type="project" value="TreeGrafter"/>
</dbReference>
<dbReference type="InterPro" id="IPR000504">
    <property type="entry name" value="RRM_dom"/>
</dbReference>
<evidence type="ECO:0000256" key="3">
    <source>
        <dbReference type="SAM" id="MobiDB-lite"/>
    </source>
</evidence>
<dbReference type="Gene3D" id="3.30.70.330">
    <property type="match status" value="2"/>
</dbReference>
<feature type="region of interest" description="Disordered" evidence="3">
    <location>
        <begin position="154"/>
        <end position="174"/>
    </location>
</feature>
<evidence type="ECO:0000313" key="5">
    <source>
        <dbReference type="EMBL" id="CAH0559158.1"/>
    </source>
</evidence>
<evidence type="ECO:0000313" key="6">
    <source>
        <dbReference type="Proteomes" id="UP001154078"/>
    </source>
</evidence>
<keyword evidence="1 2" id="KW-0694">RNA-binding</keyword>
<evidence type="ECO:0000256" key="2">
    <source>
        <dbReference type="PROSITE-ProRule" id="PRU00176"/>
    </source>
</evidence>
<dbReference type="InterPro" id="IPR012677">
    <property type="entry name" value="Nucleotide-bd_a/b_plait_sf"/>
</dbReference>
<reference evidence="5" key="1">
    <citation type="submission" date="2021-12" db="EMBL/GenBank/DDBJ databases">
        <authorList>
            <person name="King R."/>
        </authorList>
    </citation>
    <scope>NUCLEOTIDE SEQUENCE</scope>
</reference>
<gene>
    <name evidence="5" type="ORF">MELIAE_LOCUS9304</name>
</gene>
<keyword evidence="6" id="KW-1185">Reference proteome</keyword>
<dbReference type="Pfam" id="PF00076">
    <property type="entry name" value="RRM_1"/>
    <property type="match status" value="2"/>
</dbReference>
<dbReference type="Proteomes" id="UP001154078">
    <property type="component" value="Chromosome 6"/>
</dbReference>
<dbReference type="PROSITE" id="PS50102">
    <property type="entry name" value="RRM"/>
    <property type="match status" value="2"/>
</dbReference>
<sequence length="186" mass="21814">MSGRLYVSRLPYEAQESDLRKFFYEYGKIKKILIYTGYALVEFYDPRDADNAIQDLNDKELLGRKLLVKWAMRKADLNKATSVQIEYRLIVENLSRSCHPYELKKFMEQAGKVAYVDKTRIDQGIVEFTNFKDMKNAINKLNRTKFKGKHIRLMEDPKSKNERDRSRSSSPETSGEIISNLLSVHY</sequence>
<accession>A0A9P0BAZ3</accession>
<feature type="compositionally biased region" description="Basic and acidic residues" evidence="3">
    <location>
        <begin position="154"/>
        <end position="167"/>
    </location>
</feature>